<dbReference type="InterPro" id="IPR019453">
    <property type="entry name" value="VPS39/TGFA1_Znf"/>
</dbReference>
<dbReference type="AlphaFoldDB" id="A0A0C3C3P0"/>
<dbReference type="PANTHER" id="PTHR12894:SF49">
    <property type="entry name" value="VAM6_VPS39-LIKE PROTEIN"/>
    <property type="match status" value="1"/>
</dbReference>
<protein>
    <recommendedName>
        <fullName evidence="6">CNH domain-containing protein</fullName>
    </recommendedName>
</protein>
<dbReference type="GO" id="GO:0006886">
    <property type="term" value="P:intracellular protein transport"/>
    <property type="evidence" value="ECO:0007669"/>
    <property type="project" value="UniProtKB-UniRule"/>
</dbReference>
<accession>A0A0C3C3P0</accession>
<dbReference type="STRING" id="765440.A0A0C3C3P0"/>
<dbReference type="PROSITE" id="PS50219">
    <property type="entry name" value="CNH"/>
    <property type="match status" value="1"/>
</dbReference>
<evidence type="ECO:0000256" key="2">
    <source>
        <dbReference type="ARBA" id="ARBA00023136"/>
    </source>
</evidence>
<dbReference type="Pfam" id="PF10366">
    <property type="entry name" value="Vps39_1"/>
    <property type="match status" value="1"/>
</dbReference>
<name>A0A0C3C3P0_PILCF</name>
<evidence type="ECO:0000259" key="6">
    <source>
        <dbReference type="PROSITE" id="PS50219"/>
    </source>
</evidence>
<organism evidence="7 8">
    <name type="scientific">Piloderma croceum (strain F 1598)</name>
    <dbReference type="NCBI Taxonomy" id="765440"/>
    <lineage>
        <taxon>Eukaryota</taxon>
        <taxon>Fungi</taxon>
        <taxon>Dikarya</taxon>
        <taxon>Basidiomycota</taxon>
        <taxon>Agaricomycotina</taxon>
        <taxon>Agaricomycetes</taxon>
        <taxon>Agaricomycetidae</taxon>
        <taxon>Atheliales</taxon>
        <taxon>Atheliaceae</taxon>
        <taxon>Piloderma</taxon>
    </lineage>
</organism>
<reference evidence="7 8" key="1">
    <citation type="submission" date="2014-04" db="EMBL/GenBank/DDBJ databases">
        <authorList>
            <consortium name="DOE Joint Genome Institute"/>
            <person name="Kuo A."/>
            <person name="Tarkka M."/>
            <person name="Buscot F."/>
            <person name="Kohler A."/>
            <person name="Nagy L.G."/>
            <person name="Floudas D."/>
            <person name="Copeland A."/>
            <person name="Barry K.W."/>
            <person name="Cichocki N."/>
            <person name="Veneault-Fourrey C."/>
            <person name="LaButti K."/>
            <person name="Lindquist E.A."/>
            <person name="Lipzen A."/>
            <person name="Lundell T."/>
            <person name="Morin E."/>
            <person name="Murat C."/>
            <person name="Sun H."/>
            <person name="Tunlid A."/>
            <person name="Henrissat B."/>
            <person name="Grigoriev I.V."/>
            <person name="Hibbett D.S."/>
            <person name="Martin F."/>
            <person name="Nordberg H.P."/>
            <person name="Cantor M.N."/>
            <person name="Hua S.X."/>
        </authorList>
    </citation>
    <scope>NUCLEOTIDE SEQUENCE [LARGE SCALE GENOMIC DNA]</scope>
    <source>
        <strain evidence="7 8">F 1598</strain>
    </source>
</reference>
<dbReference type="PROSITE" id="PS50236">
    <property type="entry name" value="CHCR"/>
    <property type="match status" value="1"/>
</dbReference>
<sequence>MAPFEPPGAIVSGFKEKAEALVVQGDRLYIGTSTGNLHIYGIDESPNDDEEHATLVETKKALTRKAIEQLGFIKDINSLVVLSESQVTLHPLPSLTPATPLPKAKAAFSFASYSAVQHMLPDGQVQNSADKGFDKAKAIPTLFTQLGVGCRRKIVIYSWRDGEVQDVVEAVLPHSPRAMAFFDHSTISVAYSPTEYAVFSIEKLTATDVALPSLATTSMAGMGAFAGLTGYMTLGLGTKPRSEVLRLSDTEALVAKDNQAFTIGANGKLTRPDAFDWPAPPEDLAFVRPYVFSVLPPGSVPTSDTKESAGNISSLPSFIQTSVVQIRSSLSRLPVQTLPFPFSCALSSSSVHTVSTNSTIRLLTPSPSTRSPLFLITTPSDRTQAVAEGSTIWQFRMKPWNEQVDELVRDELYSDALALLETIDEALLLDKEQRKIRIRALNAVSQFRAGNFDDAINTFIELDFNPAKVVALYPDNVAGRLSVAQDKWISLYGGPVADPKVEDTSSSDETEHEAPTKKRSSSPTGSITGKLKTGLGALLPSTAAAEDDTASVHSLKPKPKNDSHRSVETLVRYLSDRRPKVGGALDALRINPSQSHQIAFLSQTSADDLFALPNAPLSSLTSEQLLRFAQIVDTALFKSYLVIRPGLLGPLCRVPNWCEVSEVEEELRAREKFAELIYLYNGKKMHDKALGLLRHLSEREDDPRDKLMPSVSYLQKLGPEHLQQVFESARWIFERDRDIAFEIFTSEDVELPRADVADYLEQIDPSICARYIVFLIEERGEVSSSFHDRLAELYLSMTLSARKRGDDKSWKNSYSKLLQFISSTHYYSVDRLYGLLSSEDLFEARAILLGRLGRHEHALELYVYRLQDYLKAEEYCKSIYQPGTPTTNIFLTLLRIYLRPTVQISTDLLQPALELIGRHSPRLDPVETLQLLPPLVTAQDVRTFLIEALRAPIFDTRVVREINKARNDQVARRLVLLQSKRVKVTDSRICPQCHKRIGNSVIAVHAPRGEVTHYQCREAFSKRMNETRRR</sequence>
<dbReference type="Pfam" id="PF00780">
    <property type="entry name" value="CNH"/>
    <property type="match status" value="1"/>
</dbReference>
<evidence type="ECO:0000256" key="5">
    <source>
        <dbReference type="SAM" id="MobiDB-lite"/>
    </source>
</evidence>
<keyword evidence="2" id="KW-0472">Membrane</keyword>
<dbReference type="GO" id="GO:0034058">
    <property type="term" value="P:endosomal vesicle fusion"/>
    <property type="evidence" value="ECO:0007669"/>
    <property type="project" value="TreeGrafter"/>
</dbReference>
<evidence type="ECO:0000313" key="7">
    <source>
        <dbReference type="EMBL" id="KIM84217.1"/>
    </source>
</evidence>
<gene>
    <name evidence="7" type="ORF">PILCRDRAFT_818554</name>
</gene>
<feature type="region of interest" description="Disordered" evidence="5">
    <location>
        <begin position="499"/>
        <end position="527"/>
    </location>
</feature>
<dbReference type="Proteomes" id="UP000054166">
    <property type="component" value="Unassembled WGS sequence"/>
</dbReference>
<dbReference type="OrthoDB" id="5325112at2759"/>
<dbReference type="GO" id="GO:0012505">
    <property type="term" value="C:endomembrane system"/>
    <property type="evidence" value="ECO:0007669"/>
    <property type="project" value="UniProtKB-SubCell"/>
</dbReference>
<feature type="domain" description="CNH" evidence="6">
    <location>
        <begin position="15"/>
        <end position="353"/>
    </location>
</feature>
<dbReference type="EMBL" id="KN832988">
    <property type="protein sequence ID" value="KIM84217.1"/>
    <property type="molecule type" value="Genomic_DNA"/>
</dbReference>
<dbReference type="GO" id="GO:0006914">
    <property type="term" value="P:autophagy"/>
    <property type="evidence" value="ECO:0007669"/>
    <property type="project" value="TreeGrafter"/>
</dbReference>
<reference evidence="8" key="2">
    <citation type="submission" date="2015-01" db="EMBL/GenBank/DDBJ databases">
        <title>Evolutionary Origins and Diversification of the Mycorrhizal Mutualists.</title>
        <authorList>
            <consortium name="DOE Joint Genome Institute"/>
            <consortium name="Mycorrhizal Genomics Consortium"/>
            <person name="Kohler A."/>
            <person name="Kuo A."/>
            <person name="Nagy L.G."/>
            <person name="Floudas D."/>
            <person name="Copeland A."/>
            <person name="Barry K.W."/>
            <person name="Cichocki N."/>
            <person name="Veneault-Fourrey C."/>
            <person name="LaButti K."/>
            <person name="Lindquist E.A."/>
            <person name="Lipzen A."/>
            <person name="Lundell T."/>
            <person name="Morin E."/>
            <person name="Murat C."/>
            <person name="Riley R."/>
            <person name="Ohm R."/>
            <person name="Sun H."/>
            <person name="Tunlid A."/>
            <person name="Henrissat B."/>
            <person name="Grigoriev I.V."/>
            <person name="Hibbett D.S."/>
            <person name="Martin F."/>
        </authorList>
    </citation>
    <scope>NUCLEOTIDE SEQUENCE [LARGE SCALE GENOMIC DNA]</scope>
    <source>
        <strain evidence="8">F 1598</strain>
    </source>
</reference>
<dbReference type="PANTHER" id="PTHR12894">
    <property type="entry name" value="CNH DOMAIN CONTAINING"/>
    <property type="match status" value="1"/>
</dbReference>
<proteinExistence type="inferred from homology"/>
<evidence type="ECO:0000313" key="8">
    <source>
        <dbReference type="Proteomes" id="UP000054166"/>
    </source>
</evidence>
<comment type="similarity">
    <text evidence="3">Belongs to the VAM6/VPS39 family.</text>
</comment>
<dbReference type="GO" id="GO:0000329">
    <property type="term" value="C:fungal-type vacuole membrane"/>
    <property type="evidence" value="ECO:0007669"/>
    <property type="project" value="TreeGrafter"/>
</dbReference>
<dbReference type="InterPro" id="IPR032914">
    <property type="entry name" value="Vam6/VPS39/TRAP1"/>
</dbReference>
<dbReference type="FunCoup" id="A0A0C3C3P0">
    <property type="interactions" value="825"/>
</dbReference>
<evidence type="ECO:0000256" key="4">
    <source>
        <dbReference type="PROSITE-ProRule" id="PRU01006"/>
    </source>
</evidence>
<feature type="repeat" description="CHCR" evidence="4">
    <location>
        <begin position="743"/>
        <end position="902"/>
    </location>
</feature>
<evidence type="ECO:0000256" key="3">
    <source>
        <dbReference type="ARBA" id="ARBA00038201"/>
    </source>
</evidence>
<dbReference type="InterPro" id="IPR000547">
    <property type="entry name" value="Clathrin_H-chain/VPS_repeat"/>
</dbReference>
<dbReference type="Pfam" id="PF10367">
    <property type="entry name" value="zf-Vps39_C"/>
    <property type="match status" value="1"/>
</dbReference>
<dbReference type="InParanoid" id="A0A0C3C3P0"/>
<dbReference type="InterPro" id="IPR001180">
    <property type="entry name" value="CNH_dom"/>
</dbReference>
<evidence type="ECO:0000256" key="1">
    <source>
        <dbReference type="ARBA" id="ARBA00004184"/>
    </source>
</evidence>
<feature type="region of interest" description="Disordered" evidence="5">
    <location>
        <begin position="544"/>
        <end position="566"/>
    </location>
</feature>
<comment type="subcellular location">
    <subcellularLocation>
        <location evidence="1">Endomembrane system</location>
        <topology evidence="1">Peripheral membrane protein</topology>
    </subcellularLocation>
</comment>
<dbReference type="HOGENOM" id="CLU_004190_2_0_1"/>
<keyword evidence="8" id="KW-1185">Reference proteome</keyword>
<dbReference type="InterPro" id="IPR019452">
    <property type="entry name" value="VPS39/TGF_beta_rcpt-assoc_1"/>
</dbReference>